<dbReference type="Proteomes" id="UP001062846">
    <property type="component" value="Chromosome 1"/>
</dbReference>
<sequence>MMEEPFSNTRGAPGALNNHSFHSPISSIHDSYIIVLYVNHVTLLLQKIILNPLAVNPIEVTSLTKDTQIRTVFLFIFYSFLLLSCQRERERERERGEEGERMEDSSKSSENENPEVKLEEDDPTRFSKSLQELKDLCSQLHYAADYCETSFVSADRAHQKNVVQNTKEYLCRAVVTVVDHLGSVSANLDYRLSNDCAFSETEFRINGLKQAGKERKGCLGDSYVAGEATQGFALSTNQAKQASQQQLDQSLLLLGAFPGKVSREAIGYCERSGFVDARPLGRLVTVREAP</sequence>
<reference evidence="1" key="1">
    <citation type="submission" date="2022-02" db="EMBL/GenBank/DDBJ databases">
        <title>Plant Genome Project.</title>
        <authorList>
            <person name="Zhang R.-G."/>
        </authorList>
    </citation>
    <scope>NUCLEOTIDE SEQUENCE</scope>
    <source>
        <strain evidence="1">AT1</strain>
    </source>
</reference>
<proteinExistence type="predicted"/>
<evidence type="ECO:0000313" key="2">
    <source>
        <dbReference type="Proteomes" id="UP001062846"/>
    </source>
</evidence>
<protein>
    <submittedName>
        <fullName evidence="1">Uncharacterized protein</fullName>
    </submittedName>
</protein>
<accession>A0ACC0Q091</accession>
<evidence type="ECO:0000313" key="1">
    <source>
        <dbReference type="EMBL" id="KAI8571135.1"/>
    </source>
</evidence>
<organism evidence="1 2">
    <name type="scientific">Rhododendron molle</name>
    <name type="common">Chinese azalea</name>
    <name type="synonym">Azalea mollis</name>
    <dbReference type="NCBI Taxonomy" id="49168"/>
    <lineage>
        <taxon>Eukaryota</taxon>
        <taxon>Viridiplantae</taxon>
        <taxon>Streptophyta</taxon>
        <taxon>Embryophyta</taxon>
        <taxon>Tracheophyta</taxon>
        <taxon>Spermatophyta</taxon>
        <taxon>Magnoliopsida</taxon>
        <taxon>eudicotyledons</taxon>
        <taxon>Gunneridae</taxon>
        <taxon>Pentapetalae</taxon>
        <taxon>asterids</taxon>
        <taxon>Ericales</taxon>
        <taxon>Ericaceae</taxon>
        <taxon>Ericoideae</taxon>
        <taxon>Rhodoreae</taxon>
        <taxon>Rhododendron</taxon>
    </lineage>
</organism>
<gene>
    <name evidence="1" type="ORF">RHMOL_Rhmol01G0095000</name>
</gene>
<dbReference type="EMBL" id="CM046388">
    <property type="protein sequence ID" value="KAI8571135.1"/>
    <property type="molecule type" value="Genomic_DNA"/>
</dbReference>
<comment type="caution">
    <text evidence="1">The sequence shown here is derived from an EMBL/GenBank/DDBJ whole genome shotgun (WGS) entry which is preliminary data.</text>
</comment>
<keyword evidence="2" id="KW-1185">Reference proteome</keyword>
<name>A0ACC0Q091_RHOML</name>